<dbReference type="EMBL" id="CADEPI010000178">
    <property type="protein sequence ID" value="CAB3379119.1"/>
    <property type="molecule type" value="Genomic_DNA"/>
</dbReference>
<reference evidence="2 3" key="1">
    <citation type="submission" date="2020-04" db="EMBL/GenBank/DDBJ databases">
        <authorList>
            <person name="Alioto T."/>
            <person name="Alioto T."/>
            <person name="Gomez Garrido J."/>
        </authorList>
    </citation>
    <scope>NUCLEOTIDE SEQUENCE [LARGE SCALE GENOMIC DNA]</scope>
</reference>
<evidence type="ECO:0000313" key="3">
    <source>
        <dbReference type="Proteomes" id="UP000494165"/>
    </source>
</evidence>
<name>A0A8S1DCD6_9INSE</name>
<comment type="caution">
    <text evidence="2">The sequence shown here is derived from an EMBL/GenBank/DDBJ whole genome shotgun (WGS) entry which is preliminary data.</text>
</comment>
<gene>
    <name evidence="2" type="ORF">CLODIP_2_CD09456</name>
</gene>
<sequence>MQQPRVKEVKTAIQKPLCRLCECPTSDGHVLASQVDRFKLRKWAMKVMNLTERDENLPEVVGEDALICYFCIWQAEFGDESGDEAVAWWPKNLDLDKNAKVLRENYSVGDVEQCWVQLEEVDLAKNTKNIPKKSKNLSGVCLYCGKIRNSLIRHIKYMHKAAIKCGFHGCATYFHTEEEKEQHMQQDLHEERYKPFESMKIRCKYCEIEKLFSSAISWRNHMIRMHPEFSEVCSCKGCKEYFKSKSEMIVHFNSCHKQGNPKSFLFPTFTRHLGSAQWEPILPLFRPIGPRLSP</sequence>
<dbReference type="Proteomes" id="UP000494165">
    <property type="component" value="Unassembled WGS sequence"/>
</dbReference>
<dbReference type="PROSITE" id="PS00028">
    <property type="entry name" value="ZINC_FINGER_C2H2_1"/>
    <property type="match status" value="2"/>
</dbReference>
<evidence type="ECO:0000313" key="2">
    <source>
        <dbReference type="EMBL" id="CAB3379119.1"/>
    </source>
</evidence>
<dbReference type="SMART" id="SM00355">
    <property type="entry name" value="ZnF_C2H2"/>
    <property type="match status" value="4"/>
</dbReference>
<dbReference type="InterPro" id="IPR013087">
    <property type="entry name" value="Znf_C2H2_type"/>
</dbReference>
<accession>A0A8S1DCD6</accession>
<organism evidence="2 3">
    <name type="scientific">Cloeon dipterum</name>
    <dbReference type="NCBI Taxonomy" id="197152"/>
    <lineage>
        <taxon>Eukaryota</taxon>
        <taxon>Metazoa</taxon>
        <taxon>Ecdysozoa</taxon>
        <taxon>Arthropoda</taxon>
        <taxon>Hexapoda</taxon>
        <taxon>Insecta</taxon>
        <taxon>Pterygota</taxon>
        <taxon>Palaeoptera</taxon>
        <taxon>Ephemeroptera</taxon>
        <taxon>Pisciforma</taxon>
        <taxon>Baetidae</taxon>
        <taxon>Cloeon</taxon>
    </lineage>
</organism>
<evidence type="ECO:0000259" key="1">
    <source>
        <dbReference type="PROSITE" id="PS00028"/>
    </source>
</evidence>
<keyword evidence="3" id="KW-1185">Reference proteome</keyword>
<feature type="domain" description="C2H2-type" evidence="1">
    <location>
        <begin position="233"/>
        <end position="256"/>
    </location>
</feature>
<protein>
    <recommendedName>
        <fullName evidence="1">C2H2-type domain-containing protein</fullName>
    </recommendedName>
</protein>
<proteinExistence type="predicted"/>
<feature type="domain" description="C2H2-type" evidence="1">
    <location>
        <begin position="165"/>
        <end position="189"/>
    </location>
</feature>
<dbReference type="AlphaFoldDB" id="A0A8S1DCD6"/>